<dbReference type="CTD" id="20325976"/>
<keyword evidence="2" id="KW-1185">Reference proteome</keyword>
<dbReference type="RefSeq" id="XP_009176840.1">
    <property type="nucleotide sequence ID" value="XM_009178576.1"/>
</dbReference>
<sequence>MGQLEAKAVLASESAAVELEVGTTVDTRDKWIAVFASSGYVMGTIRKYMNDSFRQDSSPPAGVLAKQVYSSGELNYTN</sequence>
<gene>
    <name evidence="1" type="ORF">T265_11808</name>
</gene>
<evidence type="ECO:0000313" key="1">
    <source>
        <dbReference type="EMBL" id="KER19417.1"/>
    </source>
</evidence>
<dbReference type="GeneID" id="20325976"/>
<dbReference type="AlphaFoldDB" id="A0A074Z1Q0"/>
<evidence type="ECO:0000313" key="2">
    <source>
        <dbReference type="Proteomes" id="UP000054324"/>
    </source>
</evidence>
<dbReference type="KEGG" id="ovi:T265_11808"/>
<name>A0A074Z1Q0_OPIVI</name>
<organism evidence="1 2">
    <name type="scientific">Opisthorchis viverrini</name>
    <name type="common">Southeast Asian liver fluke</name>
    <dbReference type="NCBI Taxonomy" id="6198"/>
    <lineage>
        <taxon>Eukaryota</taxon>
        <taxon>Metazoa</taxon>
        <taxon>Spiralia</taxon>
        <taxon>Lophotrochozoa</taxon>
        <taxon>Platyhelminthes</taxon>
        <taxon>Trematoda</taxon>
        <taxon>Digenea</taxon>
        <taxon>Opisthorchiida</taxon>
        <taxon>Opisthorchiata</taxon>
        <taxon>Opisthorchiidae</taxon>
        <taxon>Opisthorchis</taxon>
    </lineage>
</organism>
<dbReference type="EMBL" id="KL597216">
    <property type="protein sequence ID" value="KER19417.1"/>
    <property type="molecule type" value="Genomic_DNA"/>
</dbReference>
<accession>A0A074Z1Q0</accession>
<reference evidence="1 2" key="1">
    <citation type="submission" date="2013-11" db="EMBL/GenBank/DDBJ databases">
        <title>Opisthorchis viverrini - life in the bile duct.</title>
        <authorList>
            <person name="Young N.D."/>
            <person name="Nagarajan N."/>
            <person name="Lin S.J."/>
            <person name="Korhonen P.K."/>
            <person name="Jex A.R."/>
            <person name="Hall R.S."/>
            <person name="Safavi-Hemami H."/>
            <person name="Kaewkong W."/>
            <person name="Bertrand D."/>
            <person name="Gao S."/>
            <person name="Seet Q."/>
            <person name="Wongkham S."/>
            <person name="Teh B.T."/>
            <person name="Wongkham C."/>
            <person name="Intapan P.M."/>
            <person name="Maleewong W."/>
            <person name="Yang X."/>
            <person name="Hu M."/>
            <person name="Wang Z."/>
            <person name="Hofmann A."/>
            <person name="Sternberg P.W."/>
            <person name="Tan P."/>
            <person name="Wang J."/>
            <person name="Gasser R.B."/>
        </authorList>
    </citation>
    <scope>NUCLEOTIDE SEQUENCE [LARGE SCALE GENOMIC DNA]</scope>
</reference>
<proteinExistence type="predicted"/>
<dbReference type="Proteomes" id="UP000054324">
    <property type="component" value="Unassembled WGS sequence"/>
</dbReference>
<protein>
    <submittedName>
        <fullName evidence="1">Uncharacterized protein</fullName>
    </submittedName>
</protein>